<name>A0A1Q2CWN6_9ACTN</name>
<dbReference type="KEGG" id="tfa:BW733_06165"/>
<dbReference type="Gene3D" id="3.40.50.720">
    <property type="entry name" value="NAD(P)-binding Rossmann-like Domain"/>
    <property type="match status" value="2"/>
</dbReference>
<comment type="similarity">
    <text evidence="1 4">Belongs to the UDP-glucose/GDP-mannose dehydrogenase family.</text>
</comment>
<sequence length="429" mass="45964">MKIAVVALGKIGLPLAVQFADAGHEVIGADVNQSVVDLVNQGTEPFPGEAHLQEKLSELVPAGRLRATTDTAAAVAESDAVVVVVPLFVNEEGVPDFGWMDEATRNIAKGLKPGTLVSYETTLPVGTTRNRWKPMLEELSGLTEGTDFHLVFSPERVLTGRVFADLRKYPKLIGGLSEAGAERAKAFYEAVLTFDERPDLERANGVWNLGSAEASEMAKLAETTYRDVNIGLANEFAKFAGKSGIDVYQVIEASNSQPYSHIHRPGIAVGGHCIPIYPRLYLWTDPEATVVETARKANAGMPAFAVQLAADAVGDLTGKRVAVLGASYRGGVKETAFSGVFPVVAELRERGADIAVHDPMYTDEEIARFGWSPYHLGDEADLAILQTDHAEYRTLAAKDLPGVTTIVDGRRSLDPAGFPGVEILVIGLG</sequence>
<evidence type="ECO:0000259" key="5">
    <source>
        <dbReference type="SMART" id="SM00984"/>
    </source>
</evidence>
<accession>A0A1Q2CWN6</accession>
<evidence type="ECO:0000256" key="2">
    <source>
        <dbReference type="ARBA" id="ARBA00023002"/>
    </source>
</evidence>
<dbReference type="Pfam" id="PF03720">
    <property type="entry name" value="UDPG_MGDP_dh_C"/>
    <property type="match status" value="1"/>
</dbReference>
<evidence type="ECO:0000313" key="6">
    <source>
        <dbReference type="EMBL" id="AQP50477.1"/>
    </source>
</evidence>
<dbReference type="AlphaFoldDB" id="A0A1Q2CWN6"/>
<protein>
    <submittedName>
        <fullName evidence="6">Nucleotide sugar dehydrogenase</fullName>
    </submittedName>
</protein>
<feature type="domain" description="UDP-glucose/GDP-mannose dehydrogenase C-terminal" evidence="5">
    <location>
        <begin position="322"/>
        <end position="415"/>
    </location>
</feature>
<dbReference type="SUPFAM" id="SSF51735">
    <property type="entry name" value="NAD(P)-binding Rossmann-fold domains"/>
    <property type="match status" value="1"/>
</dbReference>
<dbReference type="NCBIfam" id="TIGR03026">
    <property type="entry name" value="NDP-sugDHase"/>
    <property type="match status" value="1"/>
</dbReference>
<dbReference type="Proteomes" id="UP000188235">
    <property type="component" value="Chromosome"/>
</dbReference>
<dbReference type="InterPro" id="IPR036291">
    <property type="entry name" value="NAD(P)-bd_dom_sf"/>
</dbReference>
<dbReference type="InterPro" id="IPR017476">
    <property type="entry name" value="UDP-Glc/GDP-Man"/>
</dbReference>
<dbReference type="PANTHER" id="PTHR43491">
    <property type="entry name" value="UDP-N-ACETYL-D-MANNOSAMINE DEHYDROGENASE"/>
    <property type="match status" value="1"/>
</dbReference>
<dbReference type="PIRSF" id="PIRSF000124">
    <property type="entry name" value="UDPglc_GDPman_dh"/>
    <property type="match status" value="1"/>
</dbReference>
<dbReference type="PIRSF" id="PIRSF500136">
    <property type="entry name" value="UDP_ManNAc_DH"/>
    <property type="match status" value="1"/>
</dbReference>
<dbReference type="EMBL" id="CP019607">
    <property type="protein sequence ID" value="AQP50477.1"/>
    <property type="molecule type" value="Genomic_DNA"/>
</dbReference>
<dbReference type="Pfam" id="PF03721">
    <property type="entry name" value="UDPG_MGDP_dh_N"/>
    <property type="match status" value="1"/>
</dbReference>
<proteinExistence type="inferred from homology"/>
<dbReference type="GO" id="GO:0016628">
    <property type="term" value="F:oxidoreductase activity, acting on the CH-CH group of donors, NAD or NADP as acceptor"/>
    <property type="evidence" value="ECO:0007669"/>
    <property type="project" value="InterPro"/>
</dbReference>
<evidence type="ECO:0000256" key="1">
    <source>
        <dbReference type="ARBA" id="ARBA00006601"/>
    </source>
</evidence>
<dbReference type="InterPro" id="IPR014027">
    <property type="entry name" value="UDP-Glc/GDP-Man_DH_C"/>
</dbReference>
<keyword evidence="2" id="KW-0560">Oxidoreductase</keyword>
<evidence type="ECO:0000256" key="4">
    <source>
        <dbReference type="PIRNR" id="PIRNR000124"/>
    </source>
</evidence>
<dbReference type="PANTHER" id="PTHR43491:SF2">
    <property type="entry name" value="UDP-N-ACETYL-D-MANNOSAMINE DEHYDROGENASE"/>
    <property type="match status" value="1"/>
</dbReference>
<dbReference type="GO" id="GO:0000271">
    <property type="term" value="P:polysaccharide biosynthetic process"/>
    <property type="evidence" value="ECO:0007669"/>
    <property type="project" value="InterPro"/>
</dbReference>
<evidence type="ECO:0000313" key="7">
    <source>
        <dbReference type="Proteomes" id="UP000188235"/>
    </source>
</evidence>
<dbReference type="Pfam" id="PF00984">
    <property type="entry name" value="UDPG_MGDP_dh"/>
    <property type="match status" value="1"/>
</dbReference>
<dbReference type="SUPFAM" id="SSF52413">
    <property type="entry name" value="UDP-glucose/GDP-mannose dehydrogenase C-terminal domain"/>
    <property type="match status" value="1"/>
</dbReference>
<organism evidence="6 7">
    <name type="scientific">Tessaracoccus flavescens</name>
    <dbReference type="NCBI Taxonomy" id="399497"/>
    <lineage>
        <taxon>Bacteria</taxon>
        <taxon>Bacillati</taxon>
        <taxon>Actinomycetota</taxon>
        <taxon>Actinomycetes</taxon>
        <taxon>Propionibacteriales</taxon>
        <taxon>Propionibacteriaceae</taxon>
        <taxon>Tessaracoccus</taxon>
    </lineage>
</organism>
<keyword evidence="7" id="KW-1185">Reference proteome</keyword>
<reference evidence="6 7" key="1">
    <citation type="journal article" date="2008" name="Int. J. Syst. Evol. Microbiol.">
        <title>Tessaracoccus flavescens sp. nov., isolated from marine sediment.</title>
        <authorList>
            <person name="Lee D.W."/>
            <person name="Lee S.D."/>
        </authorList>
    </citation>
    <scope>NUCLEOTIDE SEQUENCE [LARGE SCALE GENOMIC DNA]</scope>
    <source>
        <strain evidence="6 7">SST-39T</strain>
    </source>
</reference>
<dbReference type="GO" id="GO:0051287">
    <property type="term" value="F:NAD binding"/>
    <property type="evidence" value="ECO:0007669"/>
    <property type="project" value="InterPro"/>
</dbReference>
<dbReference type="InterPro" id="IPR028359">
    <property type="entry name" value="UDP_ManNAc/GlcNAc_DH"/>
</dbReference>
<dbReference type="SUPFAM" id="SSF48179">
    <property type="entry name" value="6-phosphogluconate dehydrogenase C-terminal domain-like"/>
    <property type="match status" value="1"/>
</dbReference>
<dbReference type="SMART" id="SM00984">
    <property type="entry name" value="UDPG_MGDP_dh_C"/>
    <property type="match status" value="1"/>
</dbReference>
<dbReference type="STRING" id="399497.BW733_06165"/>
<dbReference type="InterPro" id="IPR008927">
    <property type="entry name" value="6-PGluconate_DH-like_C_sf"/>
</dbReference>
<dbReference type="InterPro" id="IPR036220">
    <property type="entry name" value="UDP-Glc/GDP-Man_DH_C_sf"/>
</dbReference>
<gene>
    <name evidence="6" type="ORF">BW733_06165</name>
</gene>
<dbReference type="GO" id="GO:0016616">
    <property type="term" value="F:oxidoreductase activity, acting on the CH-OH group of donors, NAD or NADP as acceptor"/>
    <property type="evidence" value="ECO:0007669"/>
    <property type="project" value="InterPro"/>
</dbReference>
<dbReference type="OrthoDB" id="5193947at2"/>
<evidence type="ECO:0000256" key="3">
    <source>
        <dbReference type="ARBA" id="ARBA00023027"/>
    </source>
</evidence>
<dbReference type="RefSeq" id="WP_077348870.1">
    <property type="nucleotide sequence ID" value="NZ_CP019607.1"/>
</dbReference>
<keyword evidence="3" id="KW-0520">NAD</keyword>
<dbReference type="InterPro" id="IPR001732">
    <property type="entry name" value="UDP-Glc/GDP-Man_DH_N"/>
</dbReference>
<dbReference type="InterPro" id="IPR014026">
    <property type="entry name" value="UDP-Glc/GDP-Man_DH_dimer"/>
</dbReference>